<keyword evidence="3" id="KW-1185">Reference proteome</keyword>
<name>A0A168J9H0_MUCCL</name>
<feature type="region of interest" description="Disordered" evidence="1">
    <location>
        <begin position="91"/>
        <end position="153"/>
    </location>
</feature>
<gene>
    <name evidence="2" type="ORF">MUCCIDRAFT_112344</name>
</gene>
<dbReference type="Proteomes" id="UP000077051">
    <property type="component" value="Unassembled WGS sequence"/>
</dbReference>
<feature type="compositionally biased region" description="Polar residues" evidence="1">
    <location>
        <begin position="100"/>
        <end position="112"/>
    </location>
</feature>
<proteinExistence type="predicted"/>
<dbReference type="VEuPathDB" id="FungiDB:MUCCIDRAFT_112344"/>
<feature type="region of interest" description="Disordered" evidence="1">
    <location>
        <begin position="1"/>
        <end position="52"/>
    </location>
</feature>
<organism evidence="2 3">
    <name type="scientific">Mucor lusitanicus CBS 277.49</name>
    <dbReference type="NCBI Taxonomy" id="747725"/>
    <lineage>
        <taxon>Eukaryota</taxon>
        <taxon>Fungi</taxon>
        <taxon>Fungi incertae sedis</taxon>
        <taxon>Mucoromycota</taxon>
        <taxon>Mucoromycotina</taxon>
        <taxon>Mucoromycetes</taxon>
        <taxon>Mucorales</taxon>
        <taxon>Mucorineae</taxon>
        <taxon>Mucoraceae</taxon>
        <taxon>Mucor</taxon>
    </lineage>
</organism>
<reference evidence="2 3" key="1">
    <citation type="submission" date="2015-06" db="EMBL/GenBank/DDBJ databases">
        <title>Expansion of signal transduction pathways in fungi by whole-genome duplication.</title>
        <authorList>
            <consortium name="DOE Joint Genome Institute"/>
            <person name="Corrochano L.M."/>
            <person name="Kuo A."/>
            <person name="Marcet-Houben M."/>
            <person name="Polaino S."/>
            <person name="Salamov A."/>
            <person name="Villalobos J.M."/>
            <person name="Alvarez M.I."/>
            <person name="Avalos J."/>
            <person name="Benito E.P."/>
            <person name="Benoit I."/>
            <person name="Burger G."/>
            <person name="Camino L.P."/>
            <person name="Canovas D."/>
            <person name="Cerda-Olmedo E."/>
            <person name="Cheng J.-F."/>
            <person name="Dominguez A."/>
            <person name="Elias M."/>
            <person name="Eslava A.P."/>
            <person name="Glaser F."/>
            <person name="Grimwood J."/>
            <person name="Gutierrez G."/>
            <person name="Heitman J."/>
            <person name="Henrissat B."/>
            <person name="Iturriaga E.A."/>
            <person name="Lang B.F."/>
            <person name="Lavin J.L."/>
            <person name="Lee S."/>
            <person name="Li W."/>
            <person name="Lindquist E."/>
            <person name="Lopez-Garcia S."/>
            <person name="Luque E.M."/>
            <person name="Marcos A.T."/>
            <person name="Martin J."/>
            <person name="Mccluskey K."/>
            <person name="Medina H.R."/>
            <person name="Miralles-Duran A."/>
            <person name="Miyazaki A."/>
            <person name="Munoz-Torres E."/>
            <person name="Oguiza J.A."/>
            <person name="Ohm R."/>
            <person name="Olmedo M."/>
            <person name="Orejas M."/>
            <person name="Ortiz-Castellanos L."/>
            <person name="Pisabarro A.G."/>
            <person name="Rodriguez-Romero J."/>
            <person name="Ruiz-Herrera J."/>
            <person name="Ruiz-Vazquez R."/>
            <person name="Sanz C."/>
            <person name="Schackwitz W."/>
            <person name="Schmutz J."/>
            <person name="Shahriari M."/>
            <person name="Shelest E."/>
            <person name="Silva-Franco F."/>
            <person name="Soanes D."/>
            <person name="Syed K."/>
            <person name="Tagua V.G."/>
            <person name="Talbot N.J."/>
            <person name="Thon M."/>
            <person name="De Vries R.P."/>
            <person name="Wiebenga A."/>
            <person name="Yadav J.S."/>
            <person name="Braun E.L."/>
            <person name="Baker S."/>
            <person name="Garre V."/>
            <person name="Horwitz B."/>
            <person name="Torres-Martinez S."/>
            <person name="Idnurm A."/>
            <person name="Herrera-Estrella A."/>
            <person name="Gabaldon T."/>
            <person name="Grigoriev I.V."/>
        </authorList>
    </citation>
    <scope>NUCLEOTIDE SEQUENCE [LARGE SCALE GENOMIC DNA]</scope>
    <source>
        <strain evidence="2 3">CBS 277.49</strain>
    </source>
</reference>
<feature type="compositionally biased region" description="Polar residues" evidence="1">
    <location>
        <begin position="1"/>
        <end position="34"/>
    </location>
</feature>
<feature type="compositionally biased region" description="Low complexity" evidence="1">
    <location>
        <begin position="310"/>
        <end position="323"/>
    </location>
</feature>
<evidence type="ECO:0000313" key="2">
    <source>
        <dbReference type="EMBL" id="OAD00922.1"/>
    </source>
</evidence>
<accession>A0A168J9H0</accession>
<sequence length="334" mass="37311">MKNASRQTHTPLPASVSTRAKITATTRLTRSITKARNDPSQPPSASDLNIHSIPNLPDWLKDIYARLDRQATQISEMQALIQENQSLRSSLDQTKHQLEQAHQQIQELESQKASPVPAPVTPPSFGELAKKPADPSTSKKPKSKAPPRKKFQPLNLDINDAGLAAARHFSAVLNTHGYRFVYIPTRGRSAISTKRADLHAMGIQNKRVLDIHFPDRHILRDPKYLDWEPTACKEECRRLYVARAKVIIARMKDPNLQLAVARFFTFKEALIPETDFATMATTIKPAYIPAYKRQPPSTATQDDDMDAEATTNNNTTPLSTNNNARADETSAHKA</sequence>
<feature type="compositionally biased region" description="Basic and acidic residues" evidence="1">
    <location>
        <begin position="325"/>
        <end position="334"/>
    </location>
</feature>
<dbReference type="STRING" id="747725.A0A168J9H0"/>
<evidence type="ECO:0000256" key="1">
    <source>
        <dbReference type="SAM" id="MobiDB-lite"/>
    </source>
</evidence>
<dbReference type="EMBL" id="AMYB01000006">
    <property type="protein sequence ID" value="OAD00922.1"/>
    <property type="molecule type" value="Genomic_DNA"/>
</dbReference>
<feature type="compositionally biased region" description="Basic residues" evidence="1">
    <location>
        <begin position="139"/>
        <end position="151"/>
    </location>
</feature>
<evidence type="ECO:0000313" key="3">
    <source>
        <dbReference type="Proteomes" id="UP000077051"/>
    </source>
</evidence>
<feature type="region of interest" description="Disordered" evidence="1">
    <location>
        <begin position="292"/>
        <end position="334"/>
    </location>
</feature>
<dbReference type="AlphaFoldDB" id="A0A168J9H0"/>
<comment type="caution">
    <text evidence="2">The sequence shown here is derived from an EMBL/GenBank/DDBJ whole genome shotgun (WGS) entry which is preliminary data.</text>
</comment>
<protein>
    <submittedName>
        <fullName evidence="2">Uncharacterized protein</fullName>
    </submittedName>
</protein>
<dbReference type="OrthoDB" id="2253078at2759"/>